<gene>
    <name evidence="1" type="ORF">SAMN04515666_103638</name>
</gene>
<reference evidence="2" key="1">
    <citation type="submission" date="2016-10" db="EMBL/GenBank/DDBJ databases">
        <authorList>
            <person name="Varghese N."/>
            <person name="Submissions S."/>
        </authorList>
    </citation>
    <scope>NUCLEOTIDE SEQUENCE [LARGE SCALE GENOMIC DNA]</scope>
    <source>
        <strain evidence="2">LMG 26383,CCUG 61248,R- 45681</strain>
    </source>
</reference>
<evidence type="ECO:0000313" key="2">
    <source>
        <dbReference type="Proteomes" id="UP000199664"/>
    </source>
</evidence>
<evidence type="ECO:0000313" key="1">
    <source>
        <dbReference type="EMBL" id="SEL40358.1"/>
    </source>
</evidence>
<accession>A0A1H7PY02</accession>
<feature type="non-terminal residue" evidence="1">
    <location>
        <position position="119"/>
    </location>
</feature>
<organism evidence="1 2">
    <name type="scientific">Bosea lupini</name>
    <dbReference type="NCBI Taxonomy" id="1036779"/>
    <lineage>
        <taxon>Bacteria</taxon>
        <taxon>Pseudomonadati</taxon>
        <taxon>Pseudomonadota</taxon>
        <taxon>Alphaproteobacteria</taxon>
        <taxon>Hyphomicrobiales</taxon>
        <taxon>Boseaceae</taxon>
        <taxon>Bosea</taxon>
    </lineage>
</organism>
<dbReference type="STRING" id="1036779.SAMN04515666_103638"/>
<protein>
    <submittedName>
        <fullName evidence="1">Uncharacterized protein</fullName>
    </submittedName>
</protein>
<name>A0A1H7PY02_9HYPH</name>
<dbReference type="EMBL" id="FOAN01000003">
    <property type="protein sequence ID" value="SEL40358.1"/>
    <property type="molecule type" value="Genomic_DNA"/>
</dbReference>
<sequence>MSYALHHDLSGDRITVANDAARLAWNDTLEALLAHAAATPDHLARTLAADPDFVLAHAAKGLMLLSLARAELAAPARDCLAKARAAARLRLVTRREAMVVEALALWLDGAPRRAAERLE</sequence>
<dbReference type="AlphaFoldDB" id="A0A1H7PY02"/>
<proteinExistence type="predicted"/>
<dbReference type="Proteomes" id="UP000199664">
    <property type="component" value="Unassembled WGS sequence"/>
</dbReference>
<keyword evidence="2" id="KW-1185">Reference proteome</keyword>